<name>A0A0B5KEN7_9VIRU</name>
<dbReference type="GO" id="GO:0044423">
    <property type="term" value="C:virion component"/>
    <property type="evidence" value="ECO:0007669"/>
    <property type="project" value="UniProtKB-KW"/>
</dbReference>
<keyword evidence="10" id="KW-0946">Virion</keyword>
<evidence type="ECO:0000256" key="3">
    <source>
        <dbReference type="ARBA" id="ARBA00022484"/>
    </source>
</evidence>
<keyword evidence="12" id="KW-0506">mRNA capping</keyword>
<comment type="catalytic activity">
    <reaction evidence="20">
        <text>GTP + H2O = GDP + phosphate + H(+)</text>
        <dbReference type="Rhea" id="RHEA:19669"/>
        <dbReference type="ChEBI" id="CHEBI:15377"/>
        <dbReference type="ChEBI" id="CHEBI:15378"/>
        <dbReference type="ChEBI" id="CHEBI:37565"/>
        <dbReference type="ChEBI" id="CHEBI:43474"/>
        <dbReference type="ChEBI" id="CHEBI:58189"/>
    </reaction>
</comment>
<keyword evidence="11" id="KW-0693">Viral RNA replication</keyword>
<accession>A0A0B5KEN7</accession>
<organism evidence="22 23">
    <name type="scientific">Shayang Fly Virus 1</name>
    <dbReference type="NCBI Taxonomy" id="1608065"/>
    <lineage>
        <taxon>Viruses</taxon>
        <taxon>Riboviria</taxon>
        <taxon>Orthornavirae</taxon>
        <taxon>Negarnaviricota</taxon>
        <taxon>Haploviricotina</taxon>
        <taxon>Monjiviricetes</taxon>
        <taxon>Jingchuvirales</taxon>
        <taxon>Aliusviridae</taxon>
        <taxon>Ollusvirus</taxon>
        <taxon>Ollusvirus shayangense</taxon>
    </lineage>
</organism>
<evidence type="ECO:0000256" key="10">
    <source>
        <dbReference type="ARBA" id="ARBA00022844"/>
    </source>
</evidence>
<dbReference type="InterPro" id="IPR026890">
    <property type="entry name" value="Mononeg_mRNAcap"/>
</dbReference>
<keyword evidence="8" id="KW-0547">Nucleotide-binding</keyword>
<keyword evidence="4" id="KW-0507">mRNA processing</keyword>
<evidence type="ECO:0000256" key="8">
    <source>
        <dbReference type="ARBA" id="ARBA00022741"/>
    </source>
</evidence>
<evidence type="ECO:0000256" key="2">
    <source>
        <dbReference type="ARBA" id="ARBA00012494"/>
    </source>
</evidence>
<dbReference type="EC" id="2.7.7.48" evidence="2"/>
<evidence type="ECO:0000256" key="1">
    <source>
        <dbReference type="ARBA" id="ARBA00004328"/>
    </source>
</evidence>
<dbReference type="Proteomes" id="UP000201788">
    <property type="component" value="Segment"/>
</dbReference>
<gene>
    <name evidence="22" type="primary">L</name>
</gene>
<keyword evidence="13" id="KW-0511">Multifunctional enzyme</keyword>
<evidence type="ECO:0000259" key="21">
    <source>
        <dbReference type="PROSITE" id="PS50526"/>
    </source>
</evidence>
<evidence type="ECO:0000256" key="18">
    <source>
        <dbReference type="ARBA" id="ARBA00047332"/>
    </source>
</evidence>
<keyword evidence="23" id="KW-1185">Reference proteome</keyword>
<dbReference type="KEGG" id="vg:29122428"/>
<keyword evidence="6" id="KW-0949">S-adenosyl-L-methionine</keyword>
<evidence type="ECO:0000256" key="11">
    <source>
        <dbReference type="ARBA" id="ARBA00022953"/>
    </source>
</evidence>
<evidence type="ECO:0000256" key="9">
    <source>
        <dbReference type="ARBA" id="ARBA00022840"/>
    </source>
</evidence>
<sequence>MDAHYTFPQRFSTSVENFSYTEKFDTWLNLGAWAFALDYLDTIAEWSDVNVRLIGSLFNEIDRNLLTLRSMTPKMISRHVISPLLPAMIISSTLSRPTTTCHIYESEMRKYRATVERATIQAFIMQTTHLMSCFGPNALEIVQSYDTNWDQVISGDSKILIGFMSVYEDLLLVINVHKSLVSVRPCKDKFLQAQQILKLPNQTTIHLPSLNATIIVYSNFMTLVYDGTTWLCPVPYFLEIYNKVSETISLLKYAQIQSKTIYGTKYLKDVERFLNHLCQQVLRNSSYGVPGVHNHTRSEQLEMDNRGFVYLKAIEGLGVAELIYRSDLRLGWTNSTLTETLWSALYKEHLVTSRGWKESETARLFSAFDEAQLAGILGIIKLAGHPSIEVERGLEKLYERTHNEIDIDPVKCDRARAIMTRDIIKNFFRVHGRFPHLQEWTVNAVPNLRKLIQQNLSIVEAPGSSIWKSITIDEWKLIRFCQNAEFDEVDNQVMLLKDKALGYCRSAVMNRIMLESQGDHVPKDQRNHRRALIAFLLDSQFDSGFRRYLARYMSDEKWGSAVLDYLVIKLTAKELEEKVEGRYFGASPAYERNRRVVQEANNMAFMDKYVPEQLLTPNELAVIRKMYSFRSLSRAHPNSYVLNISFDFSKWNNNMRHESVDIPAGTVLDDWFGVNLYSKTMRAFENMLVYYDDGIVKRHWVGQKGGIEGLNQATWTFTFLGGLKDALESLGYVYHITVKGDDVRCALVIPKKDLNALMPNQSLQVKIESVKDSLLSELQRLCSAMGWELNPQESFVSLSLIATSKQYQINDTWLPTDSKKIMKLEALSNVAFPTIEDIISNIYSTAHSACSQATVAAPAYIVATWTAARLLYRSIHHKRNRFQILPDIVTLLLWPQIVGGPGALPLQTFFVRGENDMLSVALSMIVFLTYTLDSDDPVRRRLGFILRQNVKKDSDPVMLLSDPYSIDIDCPPRPASIIKSKIRSQLVRVCKQPDILKLLKSTGERQRSSFISTLYSLTPYYAKIATALWECSPFYLIEEILAKFLNSASIIGFLTQGASFNVFSYGGYKILTLLSELSQKRLDYWCNVLDGRLVRSANMYFGLIPVEEVEAQPCKTWFSGELRNRAWGKLIKGLTYPSLVDQNKIYSTEDIEWLSLERGWDTRNTYSQICLKHLQAIPQFETNSHHFSSAPNVFPWLGSQTRSSVSLPFHSENIASPSIRKLRRLLTLLSSANIFGSQFEEVIVKLLEAYTPVDISLLRLLCPNDGGGHLAHRTPINSYSLTTMPNYRPNLSQLLIVNNENMDILKLDNVNRTINFAARHFFLTPMVLWPLQGSARLHESYPQMFFSTFHHNNLVPHYSFCPYCNAVVDDEPVHMDVHPDFQMTHFLQFKIISCSHAETTSLEQAIVDTLRKGVITQLDKLRLNSSNPLIVQHAVVATFQRLLASMSDFRQHMALEGIMQVPNSELMDVLATGVGVRSFSSRSISISVLRSCKPRFIVISLLKEAYWHSVKISYQRDTLYQDPPLGDLLPFHYEDFSTLFNQLAKAGLLSALVRAADYPDELDMRDNDPYFRIIFRHGSEKSGLIAAQSFFSSVWPMFNAWVDSFHAPNILLNPLIEGRNSEEIMRRISTQQSTIIGLCFHLMHLMTVVNHGSTKTILKNTYHHLTPYLDMEEHTDQEKCDKYIHEIARKSHMCLVRIYLIVTLSHWMTRVTPTMDDIKKCTLNNEALPVVDIDPDLLMIYLTGEVEFKKLKDYPHGSKGMIYICKVLPYFDTDEKRENLWSSLFQTVTPILYDVPELAEEGLAIMQHSLRVLRPLLSVQPFISCPEIDESIIRNYRKNLTEDAIAREYPSLQIHPLTRSEQENPMLPYDPTVYCRLGHSRVTTNPDYNVSHWKVTGLTQTTLQCVRQIEQYIAAVRTQFSRKQILVDQRNQYKIFGGLNKSAVKYLYPLQSIGCLTWFQHIDNPVCVMLGDGGGSCSRLLTSLYPGCKCILVSLQITNSDPTTNLDEFHSDCPAELQSSIMNDEQRLRIIYQGLFPGDFTIPAIQNIIKSTVQRMTDYPHLIIGEADMPTSMDGALKMISEYLRIYDHNHNASTLLLIRLSWANGNIPCQMLLTLRYLFHHFHIFPITTSTMTRGEMIIGMSDSTTESTYSIFASQTDSNYLDYIAHSNLHELVHGVHGWMSSCISLMYDLGLMFPIESDEFPRFSRIITLPIAPLASIIQYPSWLSKNPRNGGCPCQIVETLLAELYKYKKRLSVISSRLPCSPTMHKLREDFMSNLTYQGLVVKELVATTLFIDLIDHYIEFKDLMNLHDVIGYSLSSTLHHLDESHTVKSIVKNGWISTKSLTHDTRLIELNSEVQNTIDIFIRLISAVRYQLTYLRQTPDSEVILSERFWCVPNNPQDCCRELVSTHPINQFIWPVVIRPLVHSGVFVSDGRTTAYNLAPEILRLAQAWQLPGQ</sequence>
<dbReference type="Pfam" id="PF00946">
    <property type="entry name" value="Mononeg_RNA_pol"/>
    <property type="match status" value="1"/>
</dbReference>
<evidence type="ECO:0000256" key="4">
    <source>
        <dbReference type="ARBA" id="ARBA00022664"/>
    </source>
</evidence>
<evidence type="ECO:0000256" key="17">
    <source>
        <dbReference type="ARBA" id="ARBA00031012"/>
    </source>
</evidence>
<evidence type="ECO:0000256" key="15">
    <source>
        <dbReference type="ARBA" id="ARBA00024499"/>
    </source>
</evidence>
<comment type="catalytic activity">
    <reaction evidence="15">
        <text>a 5'-end (5'-triphosphoguanosine)-(2'-O-methyladenylyl)-adenylyl-cytidylyl-adenosine in mRNA + S-adenosyl-L-methionine = a 5'-end (N(7)-methyl 5'-triphosphoguanosine)-(2'-O-methyladenylyl)-adenylyl-cytidylyl-adenosine in mRNA + S-adenosyl-L-homocysteine</text>
        <dbReference type="Rhea" id="RHEA:65440"/>
        <dbReference type="Rhea" id="RHEA-COMP:16798"/>
        <dbReference type="Rhea" id="RHEA-COMP:16801"/>
        <dbReference type="ChEBI" id="CHEBI:57856"/>
        <dbReference type="ChEBI" id="CHEBI:59789"/>
        <dbReference type="ChEBI" id="CHEBI:156482"/>
        <dbReference type="ChEBI" id="CHEBI:156483"/>
    </reaction>
</comment>
<protein>
    <recommendedName>
        <fullName evidence="2">RNA-directed RNA polymerase</fullName>
        <ecNumber evidence="2">2.7.7.48</ecNumber>
    </recommendedName>
    <alternativeName>
        <fullName evidence="17">Replicase</fullName>
    </alternativeName>
    <alternativeName>
        <fullName evidence="16">Transcriptase</fullName>
    </alternativeName>
</protein>
<evidence type="ECO:0000256" key="7">
    <source>
        <dbReference type="ARBA" id="ARBA00022695"/>
    </source>
</evidence>
<dbReference type="GO" id="GO:0003968">
    <property type="term" value="F:RNA-directed RNA polymerase activity"/>
    <property type="evidence" value="ECO:0007669"/>
    <property type="project" value="UniProtKB-KW"/>
</dbReference>
<evidence type="ECO:0000256" key="6">
    <source>
        <dbReference type="ARBA" id="ARBA00022691"/>
    </source>
</evidence>
<dbReference type="GO" id="GO:0005524">
    <property type="term" value="F:ATP binding"/>
    <property type="evidence" value="ECO:0007669"/>
    <property type="project" value="UniProtKB-KW"/>
</dbReference>
<evidence type="ECO:0000256" key="16">
    <source>
        <dbReference type="ARBA" id="ARBA00030436"/>
    </source>
</evidence>
<comment type="catalytic activity">
    <reaction evidence="19">
        <text>a 5'-end (5'-triphosphoguanosine)-adenylyl-adenylyl-cytidylyl-adenosine in mRNA + 2 S-adenosyl-L-methionine = a 5'-end (N(7)-methyl 5'-triphosphoguanosine)-(2'-O-methyladenylyl)-adenylyl-cytidylyl-adenosine in mRNA + 2 S-adenosyl-L-homocysteine + H(+)</text>
        <dbReference type="Rhea" id="RHEA:65376"/>
        <dbReference type="Rhea" id="RHEA-COMP:16797"/>
        <dbReference type="Rhea" id="RHEA-COMP:16798"/>
        <dbReference type="ChEBI" id="CHEBI:15378"/>
        <dbReference type="ChEBI" id="CHEBI:57856"/>
        <dbReference type="ChEBI" id="CHEBI:59789"/>
        <dbReference type="ChEBI" id="CHEBI:156483"/>
        <dbReference type="ChEBI" id="CHEBI:156484"/>
        <dbReference type="EC" id="2.1.1.375"/>
    </reaction>
</comment>
<keyword evidence="5" id="KW-0808">Transferase</keyword>
<dbReference type="GO" id="GO:0004482">
    <property type="term" value="F:mRNA 5'-cap (guanine-N7-)-methyltransferase activity"/>
    <property type="evidence" value="ECO:0007669"/>
    <property type="project" value="InterPro"/>
</dbReference>
<dbReference type="GeneID" id="29122428"/>
<dbReference type="RefSeq" id="YP_009300663.1">
    <property type="nucleotide sequence ID" value="NC_031214.1"/>
</dbReference>
<keyword evidence="3" id="KW-0696">RNA-directed RNA polymerase</keyword>
<dbReference type="PROSITE" id="PS50526">
    <property type="entry name" value="RDRP_SSRNA_NEG_NONSEG"/>
    <property type="match status" value="1"/>
</dbReference>
<keyword evidence="9" id="KW-0067">ATP-binding</keyword>
<evidence type="ECO:0000256" key="5">
    <source>
        <dbReference type="ARBA" id="ARBA00022679"/>
    </source>
</evidence>
<dbReference type="InterPro" id="IPR014023">
    <property type="entry name" value="Mononeg_RNA_pol_cat"/>
</dbReference>
<comment type="catalytic activity">
    <reaction evidence="18">
        <text>a 5'-end (5'-triphosphoguanosine)-adenylyl-adenylyl-cytidylyl-adenosine in mRNA + S-adenosyl-L-methionine = a 5'-end (5'-triphosphoguanosine)-(2'-O-methyladenylyl)-adenylyl-cytidylyl-adenosine in mRNA + S-adenosyl-L-homocysteine + H(+)</text>
        <dbReference type="Rhea" id="RHEA:65380"/>
        <dbReference type="Rhea" id="RHEA-COMP:16797"/>
        <dbReference type="Rhea" id="RHEA-COMP:16801"/>
        <dbReference type="ChEBI" id="CHEBI:15378"/>
        <dbReference type="ChEBI" id="CHEBI:57856"/>
        <dbReference type="ChEBI" id="CHEBI:59789"/>
        <dbReference type="ChEBI" id="CHEBI:156482"/>
        <dbReference type="ChEBI" id="CHEBI:156484"/>
    </reaction>
</comment>
<dbReference type="Pfam" id="PF14318">
    <property type="entry name" value="Mononeg_mRNAcap"/>
    <property type="match status" value="1"/>
</dbReference>
<evidence type="ECO:0000313" key="22">
    <source>
        <dbReference type="EMBL" id="AJG39054.1"/>
    </source>
</evidence>
<evidence type="ECO:0000256" key="20">
    <source>
        <dbReference type="ARBA" id="ARBA00048548"/>
    </source>
</evidence>
<comment type="catalytic activity">
    <reaction evidence="14">
        <text>a 5'-end triphospho-adenylyl-adenylyl-cytidylyl-adenosine in mRNA + GDP + H(+) = a 5'-end (5'-triphosphoguanosine)-adenylyl-adenylyl-cytidylyl-adenosine in mRNA + diphosphate</text>
        <dbReference type="Rhea" id="RHEA:65436"/>
        <dbReference type="Rhea" id="RHEA-COMP:16797"/>
        <dbReference type="Rhea" id="RHEA-COMP:16799"/>
        <dbReference type="ChEBI" id="CHEBI:15378"/>
        <dbReference type="ChEBI" id="CHEBI:33019"/>
        <dbReference type="ChEBI" id="CHEBI:58189"/>
        <dbReference type="ChEBI" id="CHEBI:156484"/>
        <dbReference type="ChEBI" id="CHEBI:156503"/>
        <dbReference type="EC" id="2.7.7.88"/>
    </reaction>
</comment>
<feature type="domain" description="RdRp catalytic" evidence="21">
    <location>
        <begin position="640"/>
        <end position="811"/>
    </location>
</feature>
<proteinExistence type="predicted"/>
<evidence type="ECO:0000256" key="12">
    <source>
        <dbReference type="ARBA" id="ARBA00023042"/>
    </source>
</evidence>
<keyword evidence="7" id="KW-0548">Nucleotidyltransferase</keyword>
<reference evidence="22 23" key="1">
    <citation type="journal article" date="2015" name="Elife">
        <title>Unprecedented genomic diversity of RNA viruses in arthropods reveals the ancestry of negative-sense RNA viruses.</title>
        <authorList>
            <person name="Li C.X."/>
            <person name="Shi M."/>
            <person name="Tian J.H."/>
            <person name="Lin X.D."/>
            <person name="Kang Y.J."/>
            <person name="Chen L.J."/>
            <person name="Qin X.C."/>
            <person name="Xu J."/>
            <person name="Holmes E.C."/>
            <person name="Zhang Y.Z."/>
        </authorList>
    </citation>
    <scope>NUCLEOTIDE SEQUENCE [LARGE SCALE GENOMIC DNA]</scope>
    <source>
        <strain evidence="22 23">SYY3-1</strain>
    </source>
</reference>
<evidence type="ECO:0000256" key="14">
    <source>
        <dbReference type="ARBA" id="ARBA00024494"/>
    </source>
</evidence>
<comment type="subcellular location">
    <subcellularLocation>
        <location evidence="1">Virion</location>
    </subcellularLocation>
</comment>
<dbReference type="EMBL" id="KM817598">
    <property type="protein sequence ID" value="AJG39054.1"/>
    <property type="molecule type" value="Viral_cRNA"/>
</dbReference>
<evidence type="ECO:0000313" key="23">
    <source>
        <dbReference type="Proteomes" id="UP000201788"/>
    </source>
</evidence>
<evidence type="ECO:0000256" key="13">
    <source>
        <dbReference type="ARBA" id="ARBA00023268"/>
    </source>
</evidence>
<evidence type="ECO:0000256" key="19">
    <source>
        <dbReference type="ARBA" id="ARBA00047370"/>
    </source>
</evidence>